<reference evidence="2" key="1">
    <citation type="journal article" date="2019" name="bioRxiv">
        <title>The Genome of the Zebra Mussel, Dreissena polymorpha: A Resource for Invasive Species Research.</title>
        <authorList>
            <person name="McCartney M.A."/>
            <person name="Auch B."/>
            <person name="Kono T."/>
            <person name="Mallez S."/>
            <person name="Zhang Y."/>
            <person name="Obille A."/>
            <person name="Becker A."/>
            <person name="Abrahante J.E."/>
            <person name="Garbe J."/>
            <person name="Badalamenti J.P."/>
            <person name="Herman A."/>
            <person name="Mangelson H."/>
            <person name="Liachko I."/>
            <person name="Sullivan S."/>
            <person name="Sone E.D."/>
            <person name="Koren S."/>
            <person name="Silverstein K.A.T."/>
            <person name="Beckman K.B."/>
            <person name="Gohl D.M."/>
        </authorList>
    </citation>
    <scope>NUCLEOTIDE SEQUENCE</scope>
    <source>
        <strain evidence="2">Duluth1</strain>
        <tissue evidence="2">Whole animal</tissue>
    </source>
</reference>
<name>A0A9D4RV31_DREPO</name>
<sequence>MASRSSRSERRNYDMTNPENWGAKEYREELQKIGIKAPVSLTKVALKALYKENSVRNSDNDNAQINIRSEERLRSRSPIMRQQNDTSTISSQGANNSQIDIGLCLSTLSNTMSAFTETMKRLNEKGNSSGSTDTSTTSTDSPTLEDIYRDGPLSSRGATSQTEPRGMPGNVAGDVGLKSWKTCGNLQLVETP</sequence>
<reference evidence="2" key="2">
    <citation type="submission" date="2020-11" db="EMBL/GenBank/DDBJ databases">
        <authorList>
            <person name="McCartney M.A."/>
            <person name="Auch B."/>
            <person name="Kono T."/>
            <person name="Mallez S."/>
            <person name="Becker A."/>
            <person name="Gohl D.M."/>
            <person name="Silverstein K.A.T."/>
            <person name="Koren S."/>
            <person name="Bechman K.B."/>
            <person name="Herman A."/>
            <person name="Abrahante J.E."/>
            <person name="Garbe J."/>
        </authorList>
    </citation>
    <scope>NUCLEOTIDE SEQUENCE</scope>
    <source>
        <strain evidence="2">Duluth1</strain>
        <tissue evidence="2">Whole animal</tissue>
    </source>
</reference>
<dbReference type="Proteomes" id="UP000828390">
    <property type="component" value="Unassembled WGS sequence"/>
</dbReference>
<evidence type="ECO:0000256" key="1">
    <source>
        <dbReference type="SAM" id="MobiDB-lite"/>
    </source>
</evidence>
<dbReference type="AlphaFoldDB" id="A0A9D4RV31"/>
<keyword evidence="3" id="KW-1185">Reference proteome</keyword>
<feature type="compositionally biased region" description="Low complexity" evidence="1">
    <location>
        <begin position="128"/>
        <end position="142"/>
    </location>
</feature>
<evidence type="ECO:0000313" key="2">
    <source>
        <dbReference type="EMBL" id="KAH3882134.1"/>
    </source>
</evidence>
<gene>
    <name evidence="2" type="ORF">DPMN_006065</name>
</gene>
<feature type="compositionally biased region" description="Polar residues" evidence="1">
    <location>
        <begin position="58"/>
        <end position="67"/>
    </location>
</feature>
<feature type="compositionally biased region" description="Basic and acidic residues" evidence="1">
    <location>
        <begin position="1"/>
        <end position="13"/>
    </location>
</feature>
<feature type="region of interest" description="Disordered" evidence="1">
    <location>
        <begin position="58"/>
        <end position="94"/>
    </location>
</feature>
<feature type="region of interest" description="Disordered" evidence="1">
    <location>
        <begin position="122"/>
        <end position="176"/>
    </location>
</feature>
<evidence type="ECO:0000313" key="3">
    <source>
        <dbReference type="Proteomes" id="UP000828390"/>
    </source>
</evidence>
<accession>A0A9D4RV31</accession>
<organism evidence="2 3">
    <name type="scientific">Dreissena polymorpha</name>
    <name type="common">Zebra mussel</name>
    <name type="synonym">Mytilus polymorpha</name>
    <dbReference type="NCBI Taxonomy" id="45954"/>
    <lineage>
        <taxon>Eukaryota</taxon>
        <taxon>Metazoa</taxon>
        <taxon>Spiralia</taxon>
        <taxon>Lophotrochozoa</taxon>
        <taxon>Mollusca</taxon>
        <taxon>Bivalvia</taxon>
        <taxon>Autobranchia</taxon>
        <taxon>Heteroconchia</taxon>
        <taxon>Euheterodonta</taxon>
        <taxon>Imparidentia</taxon>
        <taxon>Neoheterodontei</taxon>
        <taxon>Myida</taxon>
        <taxon>Dreissenoidea</taxon>
        <taxon>Dreissenidae</taxon>
        <taxon>Dreissena</taxon>
    </lineage>
</organism>
<proteinExistence type="predicted"/>
<protein>
    <submittedName>
        <fullName evidence="2">Uncharacterized protein</fullName>
    </submittedName>
</protein>
<feature type="region of interest" description="Disordered" evidence="1">
    <location>
        <begin position="1"/>
        <end position="21"/>
    </location>
</feature>
<feature type="compositionally biased region" description="Polar residues" evidence="1">
    <location>
        <begin position="80"/>
        <end position="94"/>
    </location>
</feature>
<comment type="caution">
    <text evidence="2">The sequence shown here is derived from an EMBL/GenBank/DDBJ whole genome shotgun (WGS) entry which is preliminary data.</text>
</comment>
<dbReference type="EMBL" id="JAIWYP010000001">
    <property type="protein sequence ID" value="KAH3882134.1"/>
    <property type="molecule type" value="Genomic_DNA"/>
</dbReference>